<evidence type="ECO:0000259" key="4">
    <source>
        <dbReference type="PROSITE" id="PS51462"/>
    </source>
</evidence>
<dbReference type="Proteomes" id="UP001420932">
    <property type="component" value="Unassembled WGS sequence"/>
</dbReference>
<keyword evidence="3" id="KW-0378">Hydrolase</keyword>
<evidence type="ECO:0000256" key="3">
    <source>
        <dbReference type="ARBA" id="ARBA00022801"/>
    </source>
</evidence>
<organism evidence="5 6">
    <name type="scientific">Stephania yunnanensis</name>
    <dbReference type="NCBI Taxonomy" id="152371"/>
    <lineage>
        <taxon>Eukaryota</taxon>
        <taxon>Viridiplantae</taxon>
        <taxon>Streptophyta</taxon>
        <taxon>Embryophyta</taxon>
        <taxon>Tracheophyta</taxon>
        <taxon>Spermatophyta</taxon>
        <taxon>Magnoliopsida</taxon>
        <taxon>Ranunculales</taxon>
        <taxon>Menispermaceae</taxon>
        <taxon>Menispermoideae</taxon>
        <taxon>Cissampelideae</taxon>
        <taxon>Stephania</taxon>
    </lineage>
</organism>
<dbReference type="InterPro" id="IPR003293">
    <property type="entry name" value="Nudix_hydrolase6-like"/>
</dbReference>
<name>A0AAP0IT28_9MAGN</name>
<feature type="domain" description="Nudix hydrolase" evidence="4">
    <location>
        <begin position="183"/>
        <end position="314"/>
    </location>
</feature>
<gene>
    <name evidence="5" type="ORF">Syun_018522</name>
</gene>
<proteinExistence type="inferred from homology"/>
<reference evidence="5 6" key="1">
    <citation type="submission" date="2024-01" db="EMBL/GenBank/DDBJ databases">
        <title>Genome assemblies of Stephania.</title>
        <authorList>
            <person name="Yang L."/>
        </authorList>
    </citation>
    <scope>NUCLEOTIDE SEQUENCE [LARGE SCALE GENOMIC DNA]</scope>
    <source>
        <strain evidence="5">YNDBR</strain>
        <tissue evidence="5">Leaf</tissue>
    </source>
</reference>
<dbReference type="Gene3D" id="3.40.630.30">
    <property type="match status" value="1"/>
</dbReference>
<comment type="caution">
    <text evidence="5">The sequence shown here is derived from an EMBL/GenBank/DDBJ whole genome shotgun (WGS) entry which is preliminary data.</text>
</comment>
<evidence type="ECO:0000313" key="6">
    <source>
        <dbReference type="Proteomes" id="UP001420932"/>
    </source>
</evidence>
<dbReference type="PANTHER" id="PTHR13994:SF13">
    <property type="entry name" value="FI03680P"/>
    <property type="match status" value="1"/>
</dbReference>
<dbReference type="Gene3D" id="3.90.79.10">
    <property type="entry name" value="Nucleoside Triphosphate Pyrophosphohydrolase"/>
    <property type="match status" value="1"/>
</dbReference>
<keyword evidence="2" id="KW-0479">Metal-binding</keyword>
<dbReference type="FunFam" id="3.40.630.30:FF:000016">
    <property type="entry name" value="nudix hydrolase 2"/>
    <property type="match status" value="1"/>
</dbReference>
<evidence type="ECO:0000313" key="5">
    <source>
        <dbReference type="EMBL" id="KAK9120905.1"/>
    </source>
</evidence>
<dbReference type="Pfam" id="PF18290">
    <property type="entry name" value="Nudix_hydro"/>
    <property type="match status" value="1"/>
</dbReference>
<dbReference type="InterPro" id="IPR020084">
    <property type="entry name" value="NUDIX_hydrolase_CS"/>
</dbReference>
<evidence type="ECO:0000256" key="2">
    <source>
        <dbReference type="ARBA" id="ARBA00022723"/>
    </source>
</evidence>
<dbReference type="FunFam" id="3.90.79.10:FF:000015">
    <property type="entry name" value="Nudix hydrolase 8"/>
    <property type="match status" value="1"/>
</dbReference>
<dbReference type="SUPFAM" id="SSF55811">
    <property type="entry name" value="Nudix"/>
    <property type="match status" value="1"/>
</dbReference>
<dbReference type="GO" id="GO:0035529">
    <property type="term" value="F:NADH pyrophosphatase activity"/>
    <property type="evidence" value="ECO:0007669"/>
    <property type="project" value="TreeGrafter"/>
</dbReference>
<dbReference type="InterPro" id="IPR000086">
    <property type="entry name" value="NUDIX_hydrolase_dom"/>
</dbReference>
<dbReference type="InterPro" id="IPR040618">
    <property type="entry name" value="Pre-Nudix"/>
</dbReference>
<dbReference type="CDD" id="cd04670">
    <property type="entry name" value="NUDIX_ASFGF2_Nudt6"/>
    <property type="match status" value="1"/>
</dbReference>
<dbReference type="AlphaFoldDB" id="A0AAP0IT28"/>
<evidence type="ECO:0000256" key="1">
    <source>
        <dbReference type="ARBA" id="ARBA00005582"/>
    </source>
</evidence>
<keyword evidence="6" id="KW-1185">Reference proteome</keyword>
<accession>A0AAP0IT28</accession>
<sequence>MECKLLDSTRVCLGRSCLNRFSRCRVDAVKFSNQFCSSRGMLIKASYSTTRKSKQSIDWVGQDNFTVANDSPWIIGTNGIILSPSLVESTVLDYSEDKYDGVVIDPDRLPSNPKAFASILRASLSHWRLKGKKGIWLKLPVERSELVPIAVKEGFEYHHAERQYLMLTYWIPQGPSLLPDNASHHVGIGGFVINDQDEVLVVQEKYCPPACVGLWKLPTGYILESEEIYTGAVREVEEETGIDTEFVEVIAFRHALSVAFEKSDLFFICMLRPLSTKIKVDDQEIQAAKWMPLAEFVEQPLIKEDNMFYKIIEMCIARLGKRYCGLVSHRVVSKFDGKTSSLYYNVADSQDSICQGS</sequence>
<dbReference type="PROSITE" id="PS00893">
    <property type="entry name" value="NUDIX_BOX"/>
    <property type="match status" value="1"/>
</dbReference>
<comment type="similarity">
    <text evidence="1">Belongs to the Nudix hydrolase family.</text>
</comment>
<dbReference type="InterPro" id="IPR015797">
    <property type="entry name" value="NUDIX_hydrolase-like_dom_sf"/>
</dbReference>
<dbReference type="PRINTS" id="PR01356">
    <property type="entry name" value="GFGPROTEIN"/>
</dbReference>
<protein>
    <recommendedName>
        <fullName evidence="4">Nudix hydrolase domain-containing protein</fullName>
    </recommendedName>
</protein>
<dbReference type="Pfam" id="PF00293">
    <property type="entry name" value="NUDIX"/>
    <property type="match status" value="1"/>
</dbReference>
<dbReference type="EMBL" id="JBBNAF010000008">
    <property type="protein sequence ID" value="KAK9120905.1"/>
    <property type="molecule type" value="Genomic_DNA"/>
</dbReference>
<dbReference type="PROSITE" id="PS51462">
    <property type="entry name" value="NUDIX"/>
    <property type="match status" value="1"/>
</dbReference>
<dbReference type="GO" id="GO:0047631">
    <property type="term" value="F:ADP-ribose diphosphatase activity"/>
    <property type="evidence" value="ECO:0007669"/>
    <property type="project" value="TreeGrafter"/>
</dbReference>
<dbReference type="GO" id="GO:0046872">
    <property type="term" value="F:metal ion binding"/>
    <property type="evidence" value="ECO:0007669"/>
    <property type="project" value="UniProtKB-KW"/>
</dbReference>
<dbReference type="GO" id="GO:0051287">
    <property type="term" value="F:NAD binding"/>
    <property type="evidence" value="ECO:0007669"/>
    <property type="project" value="TreeGrafter"/>
</dbReference>
<dbReference type="PANTHER" id="PTHR13994">
    <property type="entry name" value="NUDIX HYDROLASE RELATED"/>
    <property type="match status" value="1"/>
</dbReference>